<reference evidence="6 7" key="1">
    <citation type="submission" date="2024-07" db="EMBL/GenBank/DDBJ databases">
        <authorList>
            <person name="Akdeniz Z."/>
        </authorList>
    </citation>
    <scope>NUCLEOTIDE SEQUENCE [LARGE SCALE GENOMIC DNA]</scope>
</reference>
<feature type="domain" description="Poly A polymerase head" evidence="5">
    <location>
        <begin position="28"/>
        <end position="162"/>
    </location>
</feature>
<dbReference type="Pfam" id="PF01743">
    <property type="entry name" value="PolyA_pol"/>
    <property type="match status" value="1"/>
</dbReference>
<keyword evidence="2 4" id="KW-0808">Transferase</keyword>
<evidence type="ECO:0000256" key="1">
    <source>
        <dbReference type="ARBA" id="ARBA00007265"/>
    </source>
</evidence>
<dbReference type="Gene3D" id="3.30.460.10">
    <property type="entry name" value="Beta Polymerase, domain 2"/>
    <property type="match status" value="1"/>
</dbReference>
<dbReference type="Proteomes" id="UP001642409">
    <property type="component" value="Unassembled WGS sequence"/>
</dbReference>
<evidence type="ECO:0000256" key="4">
    <source>
        <dbReference type="RuleBase" id="RU003953"/>
    </source>
</evidence>
<evidence type="ECO:0000313" key="6">
    <source>
        <dbReference type="EMBL" id="CAL5970437.1"/>
    </source>
</evidence>
<dbReference type="PANTHER" id="PTHR13734:SF5">
    <property type="entry name" value="CCA TRNA NUCLEOTIDYLTRANSFERASE, MITOCHONDRIAL"/>
    <property type="match status" value="1"/>
</dbReference>
<gene>
    <name evidence="6" type="ORF">HINF_LOCUS377</name>
</gene>
<dbReference type="Gene3D" id="1.10.3090.10">
    <property type="entry name" value="cca-adding enzyme, domain 2"/>
    <property type="match status" value="1"/>
</dbReference>
<dbReference type="SUPFAM" id="SSF81301">
    <property type="entry name" value="Nucleotidyltransferase"/>
    <property type="match status" value="1"/>
</dbReference>
<dbReference type="PANTHER" id="PTHR13734">
    <property type="entry name" value="TRNA-NUCLEOTIDYLTRANSFERASE"/>
    <property type="match status" value="1"/>
</dbReference>
<keyword evidence="7" id="KW-1185">Reference proteome</keyword>
<name>A0ABP1GE83_9EUKA</name>
<dbReference type="EMBL" id="CAXDID020000001">
    <property type="protein sequence ID" value="CAL5970437.1"/>
    <property type="molecule type" value="Genomic_DNA"/>
</dbReference>
<comment type="caution">
    <text evidence="6">The sequence shown here is derived from an EMBL/GenBank/DDBJ whole genome shotgun (WGS) entry which is preliminary data.</text>
</comment>
<dbReference type="InterPro" id="IPR043519">
    <property type="entry name" value="NT_sf"/>
</dbReference>
<evidence type="ECO:0000313" key="7">
    <source>
        <dbReference type="Proteomes" id="UP001642409"/>
    </source>
</evidence>
<sequence length="462" mass="52066">MNNISITENEQELFSFLVQIAQTEKIVLRVAGGWVRDKLMGLPSHDIDIAVEGCTGLYFAELVQRNLPASSQHSIGVIQQNPERSKNLETATTKVFGYQIDFCGLRKEIYADDSRVPVIQAAGPEEDSFRRDFRCNALFYNLNNQIVEDFTGGIADLSNKILQTPLDPISTLSEDPLRALRALRFAVQLNFSLSPQLVDALNNPLIANRLQIVARARFQAEVIKAFQANFARAVQLFCAFPGIFAHVFTLLLGDIDCALLIDQIGQYVVQVQEELLVPPTPNQCVILGFHVISAPICAMHSTITVNLANIDNFKNQKLKQLSDSPALLVPFVCCAQSLKTGQLTKEFSEYVQMLQKMEFLEQVYVLLKADPEVIELLKCFKQFKSIFDQVEKVYKNGMGIFTLKVSVDVRKIAEKTGTTNKAEFQELKNKCVKFLLKKEEFPNVTGWEDEFVREWIAEQAVK</sequence>
<comment type="similarity">
    <text evidence="1 4">Belongs to the tRNA nucleotidyltransferase/poly(A) polymerase family.</text>
</comment>
<evidence type="ECO:0000259" key="5">
    <source>
        <dbReference type="Pfam" id="PF01743"/>
    </source>
</evidence>
<evidence type="ECO:0000256" key="2">
    <source>
        <dbReference type="ARBA" id="ARBA00022679"/>
    </source>
</evidence>
<accession>A0ABP1GE83</accession>
<protein>
    <submittedName>
        <fullName evidence="6">Poly(A)_polymerase</fullName>
    </submittedName>
</protein>
<organism evidence="6 7">
    <name type="scientific">Hexamita inflata</name>
    <dbReference type="NCBI Taxonomy" id="28002"/>
    <lineage>
        <taxon>Eukaryota</taxon>
        <taxon>Metamonada</taxon>
        <taxon>Diplomonadida</taxon>
        <taxon>Hexamitidae</taxon>
        <taxon>Hexamitinae</taxon>
        <taxon>Hexamita</taxon>
    </lineage>
</organism>
<dbReference type="CDD" id="cd05398">
    <property type="entry name" value="NT_ClassII-CCAase"/>
    <property type="match status" value="1"/>
</dbReference>
<keyword evidence="3 4" id="KW-0694">RNA-binding</keyword>
<proteinExistence type="inferred from homology"/>
<dbReference type="InterPro" id="IPR002646">
    <property type="entry name" value="PolA_pol_head_dom"/>
</dbReference>
<evidence type="ECO:0000256" key="3">
    <source>
        <dbReference type="ARBA" id="ARBA00022884"/>
    </source>
</evidence>
<dbReference type="SUPFAM" id="SSF81891">
    <property type="entry name" value="Poly A polymerase C-terminal region-like"/>
    <property type="match status" value="1"/>
</dbReference>